<evidence type="ECO:0000256" key="1">
    <source>
        <dbReference type="SAM" id="MobiDB-lite"/>
    </source>
</evidence>
<sequence length="263" mass="30369">MVAACSGDFGTNKNNRSNNHNGSKLLREKPRGGKRNERRTLRDPPQRRDTSWAIKFGIVRDPSRPHSTRWVTHKERESSFAYRRRGKAFSSLRCETVIQNKNVNIIVNVDPQEVAKELWKVIEARLNSTGHPTHAWNAIKDLEKVVAPLVMPGRRSLTQPSAYHLATEFDQIARRALTRDTPGLNLMDQEIMIRDIVAEMMVSLKMIQSKIEEASFNHFGLRTEATPNRRMYEPITTVSDDEHNDYVNVKIKMRKQDILDVFH</sequence>
<feature type="compositionally biased region" description="Basic and acidic residues" evidence="1">
    <location>
        <begin position="25"/>
        <end position="47"/>
    </location>
</feature>
<dbReference type="OrthoDB" id="7550839at2759"/>
<organism evidence="2 3">
    <name type="scientific">Dinoponera quadriceps</name>
    <name type="common">South American ant</name>
    <dbReference type="NCBI Taxonomy" id="609295"/>
    <lineage>
        <taxon>Eukaryota</taxon>
        <taxon>Metazoa</taxon>
        <taxon>Ecdysozoa</taxon>
        <taxon>Arthropoda</taxon>
        <taxon>Hexapoda</taxon>
        <taxon>Insecta</taxon>
        <taxon>Pterygota</taxon>
        <taxon>Neoptera</taxon>
        <taxon>Endopterygota</taxon>
        <taxon>Hymenoptera</taxon>
        <taxon>Apocrita</taxon>
        <taxon>Aculeata</taxon>
        <taxon>Formicoidea</taxon>
        <taxon>Formicidae</taxon>
        <taxon>Ponerinae</taxon>
        <taxon>Ponerini</taxon>
        <taxon>Dinoponera</taxon>
    </lineage>
</organism>
<accession>A0A6P3Y1Q5</accession>
<dbReference type="AlphaFoldDB" id="A0A6P3Y1Q5"/>
<gene>
    <name evidence="3" type="primary">LOC106749310</name>
</gene>
<dbReference type="GeneID" id="106749310"/>
<reference evidence="3" key="1">
    <citation type="submission" date="2025-08" db="UniProtKB">
        <authorList>
            <consortium name="RefSeq"/>
        </authorList>
    </citation>
    <scope>IDENTIFICATION</scope>
</reference>
<evidence type="ECO:0000313" key="2">
    <source>
        <dbReference type="Proteomes" id="UP000515204"/>
    </source>
</evidence>
<proteinExistence type="predicted"/>
<feature type="region of interest" description="Disordered" evidence="1">
    <location>
        <begin position="1"/>
        <end position="47"/>
    </location>
</feature>
<feature type="compositionally biased region" description="Low complexity" evidence="1">
    <location>
        <begin position="12"/>
        <end position="21"/>
    </location>
</feature>
<keyword evidence="2" id="KW-1185">Reference proteome</keyword>
<dbReference type="Proteomes" id="UP000515204">
    <property type="component" value="Unplaced"/>
</dbReference>
<protein>
    <submittedName>
        <fullName evidence="3">Uncharacterized protein LOC106749310</fullName>
    </submittedName>
</protein>
<evidence type="ECO:0000313" key="3">
    <source>
        <dbReference type="RefSeq" id="XP_014484119.1"/>
    </source>
</evidence>
<dbReference type="RefSeq" id="XP_014484119.1">
    <property type="nucleotide sequence ID" value="XM_014628633.1"/>
</dbReference>
<dbReference type="KEGG" id="dqu:106749310"/>
<name>A0A6P3Y1Q5_DINQU</name>